<dbReference type="RefSeq" id="WP_199387291.1">
    <property type="nucleotide sequence ID" value="NZ_JAEMHL010000001.1"/>
</dbReference>
<gene>
    <name evidence="3" type="ORF">JFN91_00625</name>
</gene>
<reference evidence="3 4" key="1">
    <citation type="submission" date="2020-12" db="EMBL/GenBank/DDBJ databases">
        <title>Geomonas sp. Red421, isolated from paddy soil.</title>
        <authorList>
            <person name="Xu Z."/>
            <person name="Zhang Z."/>
            <person name="Masuda Y."/>
            <person name="Itoh H."/>
            <person name="Senoo K."/>
        </authorList>
    </citation>
    <scope>NUCLEOTIDE SEQUENCE [LARGE SCALE GENOMIC DNA]</scope>
    <source>
        <strain evidence="3 4">Red421</strain>
    </source>
</reference>
<dbReference type="EMBL" id="JAEMHL010000001">
    <property type="protein sequence ID" value="MBJ6748709.1"/>
    <property type="molecule type" value="Genomic_DNA"/>
</dbReference>
<dbReference type="PANTHER" id="PTHR43428:SF1">
    <property type="entry name" value="ARSENATE REDUCTASE"/>
    <property type="match status" value="1"/>
</dbReference>
<dbReference type="Pfam" id="PF01451">
    <property type="entry name" value="LMWPc"/>
    <property type="match status" value="1"/>
</dbReference>
<dbReference type="SMART" id="SM00226">
    <property type="entry name" value="LMWPc"/>
    <property type="match status" value="1"/>
</dbReference>
<dbReference type="Proteomes" id="UP000614714">
    <property type="component" value="Unassembled WGS sequence"/>
</dbReference>
<accession>A0ABS0Y990</accession>
<keyword evidence="1" id="KW-0059">Arsenical resistance</keyword>
<dbReference type="CDD" id="cd16345">
    <property type="entry name" value="LMWP_ArsC"/>
    <property type="match status" value="1"/>
</dbReference>
<organism evidence="3 4">
    <name type="scientific">Geomonas anaerohicana</name>
    <dbReference type="NCBI Taxonomy" id="2798583"/>
    <lineage>
        <taxon>Bacteria</taxon>
        <taxon>Pseudomonadati</taxon>
        <taxon>Thermodesulfobacteriota</taxon>
        <taxon>Desulfuromonadia</taxon>
        <taxon>Geobacterales</taxon>
        <taxon>Geobacteraceae</taxon>
        <taxon>Geomonas</taxon>
    </lineage>
</organism>
<name>A0ABS0Y990_9BACT</name>
<evidence type="ECO:0000259" key="2">
    <source>
        <dbReference type="SMART" id="SM00226"/>
    </source>
</evidence>
<dbReference type="PANTHER" id="PTHR43428">
    <property type="entry name" value="ARSENATE REDUCTASE"/>
    <property type="match status" value="1"/>
</dbReference>
<sequence>MAKKVRVLFVCIHNSARSQMAEAFLKQLGGNSFKVESAGIEPGNLNPLVVQSMQEVGIDISGNRTKDVAGFIERGIRFDYVVTVCDETSAERCPTFPGAVKRLHWGFPDPSVLQGTAGEKLARIGEIRDAIRATVKRWIPLVSQESIQE</sequence>
<dbReference type="SUPFAM" id="SSF52788">
    <property type="entry name" value="Phosphotyrosine protein phosphatases I"/>
    <property type="match status" value="1"/>
</dbReference>
<dbReference type="Gene3D" id="3.40.50.2300">
    <property type="match status" value="1"/>
</dbReference>
<evidence type="ECO:0000256" key="1">
    <source>
        <dbReference type="ARBA" id="ARBA00022849"/>
    </source>
</evidence>
<proteinExistence type="predicted"/>
<protein>
    <submittedName>
        <fullName evidence="3">Arsenate reductase ArsC</fullName>
    </submittedName>
</protein>
<keyword evidence="4" id="KW-1185">Reference proteome</keyword>
<dbReference type="InterPro" id="IPR036196">
    <property type="entry name" value="Ptyr_pPase_sf"/>
</dbReference>
<evidence type="ECO:0000313" key="3">
    <source>
        <dbReference type="EMBL" id="MBJ6748709.1"/>
    </source>
</evidence>
<comment type="caution">
    <text evidence="3">The sequence shown here is derived from an EMBL/GenBank/DDBJ whole genome shotgun (WGS) entry which is preliminary data.</text>
</comment>
<feature type="domain" description="Phosphotyrosine protein phosphatase I" evidence="2">
    <location>
        <begin position="5"/>
        <end position="141"/>
    </location>
</feature>
<dbReference type="InterPro" id="IPR023485">
    <property type="entry name" value="Ptyr_pPase"/>
</dbReference>
<evidence type="ECO:0000313" key="4">
    <source>
        <dbReference type="Proteomes" id="UP000614714"/>
    </source>
</evidence>